<sequence length="166" mass="18835">MKVVLQRVLSASVLVEGNVVGAIGPGLLCFIGIGNDDTEDDAEWCCRRILNARLWPEESKRPWKLSVKDKEYELLLVSQFTLHGQFLGNKPDFHLSMTPSLAKEFYDAFCERVRRDYVADKVAEGMFGAYMEVSLVNDGPVTMQLDSKILGMLRQTTYPQMQYYVA</sequence>
<comment type="catalytic activity">
    <reaction evidence="4">
        <text>a D-aminoacyl-tRNA + H2O = a tRNA + a D-alpha-amino acid + H(+)</text>
        <dbReference type="Rhea" id="RHEA:13953"/>
        <dbReference type="Rhea" id="RHEA-COMP:10123"/>
        <dbReference type="Rhea" id="RHEA-COMP:10124"/>
        <dbReference type="ChEBI" id="CHEBI:15377"/>
        <dbReference type="ChEBI" id="CHEBI:15378"/>
        <dbReference type="ChEBI" id="CHEBI:59871"/>
        <dbReference type="ChEBI" id="CHEBI:78442"/>
        <dbReference type="ChEBI" id="CHEBI:79333"/>
        <dbReference type="EC" id="3.1.1.96"/>
    </reaction>
</comment>
<dbReference type="AlphaFoldDB" id="A0A0P1AFL5"/>
<dbReference type="PANTHER" id="PTHR10472:SF5">
    <property type="entry name" value="D-AMINOACYL-TRNA DEACYLASE 1"/>
    <property type="match status" value="1"/>
</dbReference>
<dbReference type="STRING" id="4781.A0A0P1AFL5"/>
<evidence type="ECO:0000256" key="1">
    <source>
        <dbReference type="ARBA" id="ARBA00009673"/>
    </source>
</evidence>
<dbReference type="SUPFAM" id="SSF69500">
    <property type="entry name" value="DTD-like"/>
    <property type="match status" value="1"/>
</dbReference>
<evidence type="ECO:0000256" key="4">
    <source>
        <dbReference type="ARBA" id="ARBA00048018"/>
    </source>
</evidence>
<evidence type="ECO:0000256" key="2">
    <source>
        <dbReference type="ARBA" id="ARBA00013056"/>
    </source>
</evidence>
<dbReference type="Pfam" id="PF02580">
    <property type="entry name" value="Tyr_Deacylase"/>
    <property type="match status" value="1"/>
</dbReference>
<evidence type="ECO:0000313" key="6">
    <source>
        <dbReference type="EMBL" id="CEG39885.1"/>
    </source>
</evidence>
<comment type="subcellular location">
    <subcellularLocation>
        <location evidence="5">Cytoplasm</location>
    </subcellularLocation>
</comment>
<dbReference type="RefSeq" id="XP_024576254.1">
    <property type="nucleotide sequence ID" value="XM_024725482.1"/>
</dbReference>
<keyword evidence="5" id="KW-0963">Cytoplasm</keyword>
<dbReference type="GeneID" id="36405168"/>
<dbReference type="Proteomes" id="UP000054928">
    <property type="component" value="Unassembled WGS sequence"/>
</dbReference>
<dbReference type="InterPro" id="IPR023509">
    <property type="entry name" value="DTD-like_sf"/>
</dbReference>
<proteinExistence type="inferred from homology"/>
<dbReference type="InterPro" id="IPR003732">
    <property type="entry name" value="Daa-tRNA_deacyls_DTD"/>
</dbReference>
<keyword evidence="5" id="KW-0694">RNA-binding</keyword>
<dbReference type="FunFam" id="3.50.80.10:FF:000001">
    <property type="entry name" value="D-aminoacyl-tRNA deacylase"/>
    <property type="match status" value="1"/>
</dbReference>
<dbReference type="GO" id="GO:0051500">
    <property type="term" value="F:D-tyrosyl-tRNA(Tyr) deacylase activity"/>
    <property type="evidence" value="ECO:0007669"/>
    <property type="project" value="TreeGrafter"/>
</dbReference>
<keyword evidence="5" id="KW-0820">tRNA-binding</keyword>
<dbReference type="NCBIfam" id="TIGR00256">
    <property type="entry name" value="D-aminoacyl-tRNA deacylase"/>
    <property type="match status" value="1"/>
</dbReference>
<evidence type="ECO:0000256" key="3">
    <source>
        <dbReference type="ARBA" id="ARBA00047676"/>
    </source>
</evidence>
<dbReference type="GO" id="GO:0106026">
    <property type="term" value="F:Gly-tRNA(Ala) deacylase activity"/>
    <property type="evidence" value="ECO:0007669"/>
    <property type="project" value="RHEA"/>
</dbReference>
<evidence type="ECO:0000256" key="5">
    <source>
        <dbReference type="RuleBase" id="RU003470"/>
    </source>
</evidence>
<dbReference type="GO" id="GO:0005737">
    <property type="term" value="C:cytoplasm"/>
    <property type="evidence" value="ECO:0007669"/>
    <property type="project" value="UniProtKB-SubCell"/>
</dbReference>
<dbReference type="GO" id="GO:0000049">
    <property type="term" value="F:tRNA binding"/>
    <property type="evidence" value="ECO:0007669"/>
    <property type="project" value="UniProtKB-KW"/>
</dbReference>
<dbReference type="Gene3D" id="3.50.80.10">
    <property type="entry name" value="D-tyrosyl-tRNA(Tyr) deacylase"/>
    <property type="match status" value="1"/>
</dbReference>
<dbReference type="PANTHER" id="PTHR10472">
    <property type="entry name" value="D-TYROSYL-TRNA TYR DEACYLASE"/>
    <property type="match status" value="1"/>
</dbReference>
<name>A0A0P1AFL5_PLAHL</name>
<keyword evidence="5" id="KW-0378">Hydrolase</keyword>
<reference evidence="7" key="1">
    <citation type="submission" date="2014-09" db="EMBL/GenBank/DDBJ databases">
        <authorList>
            <person name="Sharma Rahul"/>
            <person name="Thines Marco"/>
        </authorList>
    </citation>
    <scope>NUCLEOTIDE SEQUENCE [LARGE SCALE GENOMIC DNA]</scope>
</reference>
<dbReference type="EMBL" id="CCYD01000442">
    <property type="protein sequence ID" value="CEG39885.1"/>
    <property type="molecule type" value="Genomic_DNA"/>
</dbReference>
<organism evidence="6 7">
    <name type="scientific">Plasmopara halstedii</name>
    <name type="common">Downy mildew of sunflower</name>
    <dbReference type="NCBI Taxonomy" id="4781"/>
    <lineage>
        <taxon>Eukaryota</taxon>
        <taxon>Sar</taxon>
        <taxon>Stramenopiles</taxon>
        <taxon>Oomycota</taxon>
        <taxon>Peronosporomycetes</taxon>
        <taxon>Peronosporales</taxon>
        <taxon>Peronosporaceae</taxon>
        <taxon>Plasmopara</taxon>
    </lineage>
</organism>
<comment type="similarity">
    <text evidence="1 5">Belongs to the DTD family.</text>
</comment>
<accession>A0A0P1AFL5</accession>
<dbReference type="OMA" id="VFGADMK"/>
<dbReference type="OrthoDB" id="275783at2759"/>
<evidence type="ECO:0000313" key="7">
    <source>
        <dbReference type="Proteomes" id="UP000054928"/>
    </source>
</evidence>
<comment type="catalytic activity">
    <reaction evidence="3">
        <text>glycyl-tRNA(Ala) + H2O = tRNA(Ala) + glycine + H(+)</text>
        <dbReference type="Rhea" id="RHEA:53744"/>
        <dbReference type="Rhea" id="RHEA-COMP:9657"/>
        <dbReference type="Rhea" id="RHEA-COMP:13640"/>
        <dbReference type="ChEBI" id="CHEBI:15377"/>
        <dbReference type="ChEBI" id="CHEBI:15378"/>
        <dbReference type="ChEBI" id="CHEBI:57305"/>
        <dbReference type="ChEBI" id="CHEBI:78442"/>
        <dbReference type="ChEBI" id="CHEBI:78522"/>
        <dbReference type="EC" id="3.1.1.96"/>
    </reaction>
</comment>
<keyword evidence="7" id="KW-1185">Reference proteome</keyword>
<dbReference type="EC" id="3.1.1.96" evidence="2 5"/>
<protein>
    <recommendedName>
        <fullName evidence="2 5">D-aminoacyl-tRNA deacylase</fullName>
        <ecNumber evidence="2 5">3.1.1.96</ecNumber>
    </recommendedName>
</protein>